<keyword evidence="1" id="KW-0472">Membrane</keyword>
<organism evidence="2 3">
    <name type="scientific">Actinokineospora iranica</name>
    <dbReference type="NCBI Taxonomy" id="1271860"/>
    <lineage>
        <taxon>Bacteria</taxon>
        <taxon>Bacillati</taxon>
        <taxon>Actinomycetota</taxon>
        <taxon>Actinomycetes</taxon>
        <taxon>Pseudonocardiales</taxon>
        <taxon>Pseudonocardiaceae</taxon>
        <taxon>Actinokineospora</taxon>
    </lineage>
</organism>
<sequence>MVLKIIGAVIVIWLAFSLIGFIFKAVGTLLVVAAVATLGVVAYGAIKGKSGNRQIRG</sequence>
<proteinExistence type="predicted"/>
<feature type="transmembrane region" description="Helical" evidence="1">
    <location>
        <begin position="5"/>
        <end position="23"/>
    </location>
</feature>
<dbReference type="STRING" id="1271860.SAMN05216174_105137"/>
<evidence type="ECO:0000313" key="2">
    <source>
        <dbReference type="EMBL" id="SDC88390.1"/>
    </source>
</evidence>
<gene>
    <name evidence="2" type="ORF">SAMN05216174_105137</name>
</gene>
<accession>A0A1G6Q7D7</accession>
<feature type="transmembrane region" description="Helical" evidence="1">
    <location>
        <begin position="29"/>
        <end position="46"/>
    </location>
</feature>
<keyword evidence="3" id="KW-1185">Reference proteome</keyword>
<evidence type="ECO:0000256" key="1">
    <source>
        <dbReference type="SAM" id="Phobius"/>
    </source>
</evidence>
<evidence type="ECO:0000313" key="3">
    <source>
        <dbReference type="Proteomes" id="UP000199501"/>
    </source>
</evidence>
<keyword evidence="1" id="KW-0812">Transmembrane</keyword>
<keyword evidence="1" id="KW-1133">Transmembrane helix</keyword>
<dbReference type="Proteomes" id="UP000199501">
    <property type="component" value="Unassembled WGS sequence"/>
</dbReference>
<dbReference type="AlphaFoldDB" id="A0A1G6Q7D7"/>
<protein>
    <submittedName>
        <fullName evidence="2">Uncharacterized protein</fullName>
    </submittedName>
</protein>
<reference evidence="3" key="1">
    <citation type="submission" date="2016-10" db="EMBL/GenBank/DDBJ databases">
        <authorList>
            <person name="Varghese N."/>
            <person name="Submissions S."/>
        </authorList>
    </citation>
    <scope>NUCLEOTIDE SEQUENCE [LARGE SCALE GENOMIC DNA]</scope>
    <source>
        <strain evidence="3">IBRC-M 10403</strain>
    </source>
</reference>
<name>A0A1G6Q7D7_9PSEU</name>
<dbReference type="EMBL" id="FMZZ01000005">
    <property type="protein sequence ID" value="SDC88390.1"/>
    <property type="molecule type" value="Genomic_DNA"/>
</dbReference>